<proteinExistence type="predicted"/>
<keyword evidence="1" id="KW-0812">Transmembrane</keyword>
<protein>
    <submittedName>
        <fullName evidence="2">Uncharacterized protein</fullName>
    </submittedName>
</protein>
<feature type="transmembrane region" description="Helical" evidence="1">
    <location>
        <begin position="21"/>
        <end position="41"/>
    </location>
</feature>
<evidence type="ECO:0000313" key="2">
    <source>
        <dbReference type="EMBL" id="RAK11019.1"/>
    </source>
</evidence>
<reference evidence="2 3" key="1">
    <citation type="submission" date="2018-06" db="EMBL/GenBank/DDBJ databases">
        <title>Genomic Encyclopedia of Archaeal and Bacterial Type Strains, Phase II (KMG-II): from individual species to whole genera.</title>
        <authorList>
            <person name="Goeker M."/>
        </authorList>
    </citation>
    <scope>NUCLEOTIDE SEQUENCE [LARGE SCALE GENOMIC DNA]</scope>
    <source>
        <strain evidence="2 3">DSM 22011</strain>
    </source>
</reference>
<evidence type="ECO:0000313" key="3">
    <source>
        <dbReference type="Proteomes" id="UP000249165"/>
    </source>
</evidence>
<sequence>MIYAIQARIHYTVRRTLGSALGGFLMVIGAGFLTVAAWIALVDAYDALTAALGIGAGFILLGVLVIAVSRRRQAYVPPPAAGLGPLIEAFLAGRAAGTSMRTGKSEPD</sequence>
<accession>A0A327XY18</accession>
<dbReference type="RefSeq" id="WP_009502618.1">
    <property type="nucleotide sequence ID" value="NZ_LIGK01000053.1"/>
</dbReference>
<feature type="transmembrane region" description="Helical" evidence="1">
    <location>
        <begin position="47"/>
        <end position="68"/>
    </location>
</feature>
<dbReference type="Proteomes" id="UP000249165">
    <property type="component" value="Unassembled WGS sequence"/>
</dbReference>
<dbReference type="OrthoDB" id="7875633at2"/>
<organism evidence="2 3">
    <name type="scientific">Salipiger aestuarii</name>
    <dbReference type="NCBI Taxonomy" id="568098"/>
    <lineage>
        <taxon>Bacteria</taxon>
        <taxon>Pseudomonadati</taxon>
        <taxon>Pseudomonadota</taxon>
        <taxon>Alphaproteobacteria</taxon>
        <taxon>Rhodobacterales</taxon>
        <taxon>Roseobacteraceae</taxon>
        <taxon>Salipiger</taxon>
    </lineage>
</organism>
<keyword evidence="3" id="KW-1185">Reference proteome</keyword>
<comment type="caution">
    <text evidence="2">The sequence shown here is derived from an EMBL/GenBank/DDBJ whole genome shotgun (WGS) entry which is preliminary data.</text>
</comment>
<keyword evidence="1" id="KW-0472">Membrane</keyword>
<name>A0A327XY18_9RHOB</name>
<dbReference type="AlphaFoldDB" id="A0A327XY18"/>
<keyword evidence="1" id="KW-1133">Transmembrane helix</keyword>
<dbReference type="EMBL" id="QLMG01000052">
    <property type="protein sequence ID" value="RAK11019.1"/>
    <property type="molecule type" value="Genomic_DNA"/>
</dbReference>
<evidence type="ECO:0000256" key="1">
    <source>
        <dbReference type="SAM" id="Phobius"/>
    </source>
</evidence>
<gene>
    <name evidence="2" type="ORF">ATI53_105229</name>
</gene>